<proteinExistence type="predicted"/>
<name>A0A0D0DGB5_9AGAM</name>
<sequence>MSIPIYFLCHGLIPHPGNMPQQWSTLNPVILIIILTPLYILQGNISPEVVYPKPCHLLHICTHTATQSYPNFQIHFYFYFYLCFYLKNHNTLSIIHKSRVKTHAVG</sequence>
<keyword evidence="2" id="KW-1185">Reference proteome</keyword>
<accession>A0A0D0DGB5</accession>
<dbReference type="AlphaFoldDB" id="A0A0D0DGB5"/>
<reference evidence="2" key="2">
    <citation type="submission" date="2015-01" db="EMBL/GenBank/DDBJ databases">
        <title>Evolutionary Origins and Diversification of the Mycorrhizal Mutualists.</title>
        <authorList>
            <consortium name="DOE Joint Genome Institute"/>
            <consortium name="Mycorrhizal Genomics Consortium"/>
            <person name="Kohler A."/>
            <person name="Kuo A."/>
            <person name="Nagy L.G."/>
            <person name="Floudas D."/>
            <person name="Copeland A."/>
            <person name="Barry K.W."/>
            <person name="Cichocki N."/>
            <person name="Veneault-Fourrey C."/>
            <person name="LaButti K."/>
            <person name="Lindquist E.A."/>
            <person name="Lipzen A."/>
            <person name="Lundell T."/>
            <person name="Morin E."/>
            <person name="Murat C."/>
            <person name="Riley R."/>
            <person name="Ohm R."/>
            <person name="Sun H."/>
            <person name="Tunlid A."/>
            <person name="Henrissat B."/>
            <person name="Grigoriev I.V."/>
            <person name="Hibbett D.S."/>
            <person name="Martin F."/>
        </authorList>
    </citation>
    <scope>NUCLEOTIDE SEQUENCE [LARGE SCALE GENOMIC DNA]</scope>
    <source>
        <strain evidence="2">Ve08.2h10</strain>
    </source>
</reference>
<reference evidence="1 2" key="1">
    <citation type="submission" date="2014-04" db="EMBL/GenBank/DDBJ databases">
        <authorList>
            <consortium name="DOE Joint Genome Institute"/>
            <person name="Kuo A."/>
            <person name="Kohler A."/>
            <person name="Jargeat P."/>
            <person name="Nagy L.G."/>
            <person name="Floudas D."/>
            <person name="Copeland A."/>
            <person name="Barry K.W."/>
            <person name="Cichocki N."/>
            <person name="Veneault-Fourrey C."/>
            <person name="LaButti K."/>
            <person name="Lindquist E.A."/>
            <person name="Lipzen A."/>
            <person name="Lundell T."/>
            <person name="Morin E."/>
            <person name="Murat C."/>
            <person name="Sun H."/>
            <person name="Tunlid A."/>
            <person name="Henrissat B."/>
            <person name="Grigoriev I.V."/>
            <person name="Hibbett D.S."/>
            <person name="Martin F."/>
            <person name="Nordberg H.P."/>
            <person name="Cantor M.N."/>
            <person name="Hua S.X."/>
        </authorList>
    </citation>
    <scope>NUCLEOTIDE SEQUENCE [LARGE SCALE GENOMIC DNA]</scope>
    <source>
        <strain evidence="1 2">Ve08.2h10</strain>
    </source>
</reference>
<dbReference type="Proteomes" id="UP000054538">
    <property type="component" value="Unassembled WGS sequence"/>
</dbReference>
<dbReference type="HOGENOM" id="CLU_2278356_0_0_1"/>
<evidence type="ECO:0000313" key="2">
    <source>
        <dbReference type="Proteomes" id="UP000054538"/>
    </source>
</evidence>
<evidence type="ECO:0000313" key="1">
    <source>
        <dbReference type="EMBL" id="KIK96897.1"/>
    </source>
</evidence>
<gene>
    <name evidence="1" type="ORF">PAXRUDRAFT_137440</name>
</gene>
<organism evidence="1 2">
    <name type="scientific">Paxillus rubicundulus Ve08.2h10</name>
    <dbReference type="NCBI Taxonomy" id="930991"/>
    <lineage>
        <taxon>Eukaryota</taxon>
        <taxon>Fungi</taxon>
        <taxon>Dikarya</taxon>
        <taxon>Basidiomycota</taxon>
        <taxon>Agaricomycotina</taxon>
        <taxon>Agaricomycetes</taxon>
        <taxon>Agaricomycetidae</taxon>
        <taxon>Boletales</taxon>
        <taxon>Paxilineae</taxon>
        <taxon>Paxillaceae</taxon>
        <taxon>Paxillus</taxon>
    </lineage>
</organism>
<dbReference type="InParanoid" id="A0A0D0DGB5"/>
<protein>
    <submittedName>
        <fullName evidence="1">Uncharacterized protein</fullName>
    </submittedName>
</protein>
<dbReference type="EMBL" id="KN824962">
    <property type="protein sequence ID" value="KIK96897.1"/>
    <property type="molecule type" value="Genomic_DNA"/>
</dbReference>